<keyword evidence="3" id="KW-1185">Reference proteome</keyword>
<protein>
    <recommendedName>
        <fullName evidence="1">DEP domain-containing protein</fullName>
    </recommendedName>
</protein>
<feature type="domain" description="DEP" evidence="1">
    <location>
        <begin position="118"/>
        <end position="173"/>
    </location>
</feature>
<dbReference type="InterPro" id="IPR000591">
    <property type="entry name" value="DEP_dom"/>
</dbReference>
<gene>
    <name evidence="2" type="ORF">GCK32_018527</name>
</gene>
<evidence type="ECO:0000259" key="1">
    <source>
        <dbReference type="PROSITE" id="PS50186"/>
    </source>
</evidence>
<accession>A0AAN8IER9</accession>
<sequence length="178" mass="20241">MFKEEMKSYSSRFMLVPQPEVQNIVQRMTTEHLPGASFRSVDGALRSTLRYDCMIKVLLQINRLVRPPISSPAANVPQRNLAPRGELPMANLDQILARFKQSGFVGITSQNPAAVYPPNMFLSYDFVNWLTAGNVKELATREKAIRFANELLEMEAIQIVRASEYSPTHNPFYFPLFS</sequence>
<dbReference type="Gene3D" id="1.10.10.10">
    <property type="entry name" value="Winged helix-like DNA-binding domain superfamily/Winged helix DNA-binding domain"/>
    <property type="match status" value="1"/>
</dbReference>
<organism evidence="2 3">
    <name type="scientific">Trichostrongylus colubriformis</name>
    <name type="common">Black scour worm</name>
    <dbReference type="NCBI Taxonomy" id="6319"/>
    <lineage>
        <taxon>Eukaryota</taxon>
        <taxon>Metazoa</taxon>
        <taxon>Ecdysozoa</taxon>
        <taxon>Nematoda</taxon>
        <taxon>Chromadorea</taxon>
        <taxon>Rhabditida</taxon>
        <taxon>Rhabditina</taxon>
        <taxon>Rhabditomorpha</taxon>
        <taxon>Strongyloidea</taxon>
        <taxon>Trichostrongylidae</taxon>
        <taxon>Trichostrongylus</taxon>
    </lineage>
</organism>
<evidence type="ECO:0000313" key="2">
    <source>
        <dbReference type="EMBL" id="KAK5966768.1"/>
    </source>
</evidence>
<dbReference type="PROSITE" id="PS50186">
    <property type="entry name" value="DEP"/>
    <property type="match status" value="1"/>
</dbReference>
<proteinExistence type="predicted"/>
<comment type="caution">
    <text evidence="2">The sequence shown here is derived from an EMBL/GenBank/DDBJ whole genome shotgun (WGS) entry which is preliminary data.</text>
</comment>
<dbReference type="AlphaFoldDB" id="A0AAN8IER9"/>
<name>A0AAN8IER9_TRICO</name>
<reference evidence="2 3" key="1">
    <citation type="submission" date="2019-10" db="EMBL/GenBank/DDBJ databases">
        <title>Assembly and Annotation for the nematode Trichostrongylus colubriformis.</title>
        <authorList>
            <person name="Martin J."/>
        </authorList>
    </citation>
    <scope>NUCLEOTIDE SEQUENCE [LARGE SCALE GENOMIC DNA]</scope>
    <source>
        <strain evidence="2">G859</strain>
        <tissue evidence="2">Whole worm</tissue>
    </source>
</reference>
<dbReference type="GO" id="GO:0035556">
    <property type="term" value="P:intracellular signal transduction"/>
    <property type="evidence" value="ECO:0007669"/>
    <property type="project" value="InterPro"/>
</dbReference>
<dbReference type="Proteomes" id="UP001331761">
    <property type="component" value="Unassembled WGS sequence"/>
</dbReference>
<dbReference type="InterPro" id="IPR036388">
    <property type="entry name" value="WH-like_DNA-bd_sf"/>
</dbReference>
<evidence type="ECO:0000313" key="3">
    <source>
        <dbReference type="Proteomes" id="UP001331761"/>
    </source>
</evidence>
<dbReference type="EMBL" id="WIXE01023153">
    <property type="protein sequence ID" value="KAK5966768.1"/>
    <property type="molecule type" value="Genomic_DNA"/>
</dbReference>